<evidence type="ECO:0008006" key="3">
    <source>
        <dbReference type="Google" id="ProtNLM"/>
    </source>
</evidence>
<evidence type="ECO:0000313" key="2">
    <source>
        <dbReference type="Proteomes" id="UP000824469"/>
    </source>
</evidence>
<protein>
    <recommendedName>
        <fullName evidence="3">SET domain-containing protein</fullName>
    </recommendedName>
</protein>
<keyword evidence="2" id="KW-1185">Reference proteome</keyword>
<dbReference type="AlphaFoldDB" id="A0AA38L7V6"/>
<dbReference type="SUPFAM" id="SSF82199">
    <property type="entry name" value="SET domain"/>
    <property type="match status" value="1"/>
</dbReference>
<accession>A0AA38L7V6</accession>
<dbReference type="PANTHER" id="PTHR13271">
    <property type="entry name" value="UNCHARACTERIZED PUTATIVE METHYLTRANSFERASE"/>
    <property type="match status" value="1"/>
</dbReference>
<dbReference type="GO" id="GO:0016279">
    <property type="term" value="F:protein-lysine N-methyltransferase activity"/>
    <property type="evidence" value="ECO:0007669"/>
    <property type="project" value="TreeGrafter"/>
</dbReference>
<proteinExistence type="predicted"/>
<dbReference type="PANTHER" id="PTHR13271:SF55">
    <property type="entry name" value="SET DOMAIN-CONTAINING PROTEIN"/>
    <property type="match status" value="1"/>
</dbReference>
<reference evidence="1 2" key="1">
    <citation type="journal article" date="2021" name="Nat. Plants">
        <title>The Taxus genome provides insights into paclitaxel biosynthesis.</title>
        <authorList>
            <person name="Xiong X."/>
            <person name="Gou J."/>
            <person name="Liao Q."/>
            <person name="Li Y."/>
            <person name="Zhou Q."/>
            <person name="Bi G."/>
            <person name="Li C."/>
            <person name="Du R."/>
            <person name="Wang X."/>
            <person name="Sun T."/>
            <person name="Guo L."/>
            <person name="Liang H."/>
            <person name="Lu P."/>
            <person name="Wu Y."/>
            <person name="Zhang Z."/>
            <person name="Ro D.K."/>
            <person name="Shang Y."/>
            <person name="Huang S."/>
            <person name="Yan J."/>
        </authorList>
    </citation>
    <scope>NUCLEOTIDE SEQUENCE [LARGE SCALE GENOMIC DNA]</scope>
    <source>
        <strain evidence="1">Ta-2019</strain>
    </source>
</reference>
<sequence>PNVAFPAEEEIRISYGNKGNEELLYLYGFVIENNPNDYLMVHYPKEAVQLVNCAETKSLLLEEQKLQLRWLLPASLLLEGSSNESSLALDGCKKTSSQVSGYSWSGHRRLPSYMNHFVFPEDLMAALRTIAMNEEGMHCVTCLLKELSESGCQRQPSEEDIKAAIWEVCGNAGALQLLVDLLTAKTMELEDGSGTKAHDTQLLEEFSKTILASVEQQSDLSEHQHNRFELEYSMTKNRWAATVYRRGQKHLAHCFLQEAQNFLQLCLNEE</sequence>
<name>A0AA38L7V6_TAXCH</name>
<dbReference type="InterPro" id="IPR046341">
    <property type="entry name" value="SET_dom_sf"/>
</dbReference>
<feature type="non-terminal residue" evidence="1">
    <location>
        <position position="1"/>
    </location>
</feature>
<evidence type="ECO:0000313" key="1">
    <source>
        <dbReference type="EMBL" id="KAH9315244.1"/>
    </source>
</evidence>
<dbReference type="OMA" id="YRRGQKH"/>
<organism evidence="1 2">
    <name type="scientific">Taxus chinensis</name>
    <name type="common">Chinese yew</name>
    <name type="synonym">Taxus wallichiana var. chinensis</name>
    <dbReference type="NCBI Taxonomy" id="29808"/>
    <lineage>
        <taxon>Eukaryota</taxon>
        <taxon>Viridiplantae</taxon>
        <taxon>Streptophyta</taxon>
        <taxon>Embryophyta</taxon>
        <taxon>Tracheophyta</taxon>
        <taxon>Spermatophyta</taxon>
        <taxon>Pinopsida</taxon>
        <taxon>Pinidae</taxon>
        <taxon>Conifers II</taxon>
        <taxon>Cupressales</taxon>
        <taxon>Taxaceae</taxon>
        <taxon>Taxus</taxon>
    </lineage>
</organism>
<dbReference type="Proteomes" id="UP000824469">
    <property type="component" value="Unassembled WGS sequence"/>
</dbReference>
<gene>
    <name evidence="1" type="ORF">KI387_023871</name>
</gene>
<dbReference type="EMBL" id="JAHRHJ020000005">
    <property type="protein sequence ID" value="KAH9315244.1"/>
    <property type="molecule type" value="Genomic_DNA"/>
</dbReference>
<comment type="caution">
    <text evidence="1">The sequence shown here is derived from an EMBL/GenBank/DDBJ whole genome shotgun (WGS) entry which is preliminary data.</text>
</comment>
<dbReference type="InterPro" id="IPR050600">
    <property type="entry name" value="SETD3_SETD6_MTase"/>
</dbReference>